<accession>A0ABQ5TQD4</accession>
<evidence type="ECO:0000313" key="2">
    <source>
        <dbReference type="Proteomes" id="UP001275436"/>
    </source>
</evidence>
<evidence type="ECO:0008006" key="3">
    <source>
        <dbReference type="Google" id="ProtNLM"/>
    </source>
</evidence>
<protein>
    <recommendedName>
        <fullName evidence="3">Spore coat protein</fullName>
    </recommendedName>
</protein>
<dbReference type="Proteomes" id="UP001275436">
    <property type="component" value="Unassembled WGS sequence"/>
</dbReference>
<evidence type="ECO:0000313" key="1">
    <source>
        <dbReference type="EMBL" id="GLO67360.1"/>
    </source>
</evidence>
<keyword evidence="2" id="KW-1185">Reference proteome</keyword>
<sequence>MNNYQFDQNNYIEPYESYIESRPHGGGFHGRPIFHGGYVGPFFGFGGAPFLGGLAGGLLAGELLSAPYYYYPPYPPYSYYSPYGW</sequence>
<organism evidence="1 2">
    <name type="scientific">Oceanobacillus kimchii</name>
    <dbReference type="NCBI Taxonomy" id="746691"/>
    <lineage>
        <taxon>Bacteria</taxon>
        <taxon>Bacillati</taxon>
        <taxon>Bacillota</taxon>
        <taxon>Bacilli</taxon>
        <taxon>Bacillales</taxon>
        <taxon>Bacillaceae</taxon>
        <taxon>Oceanobacillus</taxon>
    </lineage>
</organism>
<proteinExistence type="predicted"/>
<reference evidence="1 2" key="1">
    <citation type="submission" date="2023-02" db="EMBL/GenBank/DDBJ databases">
        <title>Oceanobacillus kimchii IFOP_LL358 isolated form Alexandrium catenella lab strain.</title>
        <authorList>
            <person name="Gajardo G."/>
            <person name="Ueki S."/>
            <person name="Maruyama F."/>
        </authorList>
    </citation>
    <scope>NUCLEOTIDE SEQUENCE [LARGE SCALE GENOMIC DNA]</scope>
    <source>
        <strain evidence="1 2">IFOP_LL358</strain>
    </source>
</reference>
<gene>
    <name evidence="1" type="ORF">MACH08_31440</name>
</gene>
<dbReference type="EMBL" id="BSKO01000001">
    <property type="protein sequence ID" value="GLO67360.1"/>
    <property type="molecule type" value="Genomic_DNA"/>
</dbReference>
<name>A0ABQ5TQD4_9BACI</name>
<comment type="caution">
    <text evidence="1">The sequence shown here is derived from an EMBL/GenBank/DDBJ whole genome shotgun (WGS) entry which is preliminary data.</text>
</comment>
<dbReference type="RefSeq" id="WP_077597177.1">
    <property type="nucleotide sequence ID" value="NZ_BSKO01000001.1"/>
</dbReference>